<feature type="transmembrane region" description="Helical" evidence="19">
    <location>
        <begin position="66"/>
        <end position="91"/>
    </location>
</feature>
<keyword evidence="21" id="KW-1185">Reference proteome</keyword>
<evidence type="ECO:0000256" key="5">
    <source>
        <dbReference type="ARBA" id="ARBA00022679"/>
    </source>
</evidence>
<evidence type="ECO:0000256" key="1">
    <source>
        <dbReference type="ARBA" id="ARBA00004651"/>
    </source>
</evidence>
<evidence type="ECO:0000256" key="4">
    <source>
        <dbReference type="ARBA" id="ARBA00022516"/>
    </source>
</evidence>
<evidence type="ECO:0000256" key="2">
    <source>
        <dbReference type="ARBA" id="ARBA00005967"/>
    </source>
</evidence>
<keyword evidence="14" id="KW-1208">Phospholipid metabolism</keyword>
<evidence type="ECO:0000256" key="7">
    <source>
        <dbReference type="ARBA" id="ARBA00022741"/>
    </source>
</evidence>
<comment type="caution">
    <text evidence="20">The sequence shown here is derived from an EMBL/GenBank/DDBJ whole genome shotgun (WGS) entry which is preliminary data.</text>
</comment>
<evidence type="ECO:0000256" key="3">
    <source>
        <dbReference type="ARBA" id="ARBA00022475"/>
    </source>
</evidence>
<feature type="binding site" evidence="17">
    <location>
        <begin position="64"/>
        <end position="65"/>
    </location>
    <ligand>
        <name>ATP</name>
        <dbReference type="ChEBI" id="CHEBI:30616"/>
    </ligand>
</feature>
<keyword evidence="9 17" id="KW-0067">ATP-binding</keyword>
<evidence type="ECO:0000313" key="20">
    <source>
        <dbReference type="EMBL" id="MBB6729705.1"/>
    </source>
</evidence>
<dbReference type="GO" id="GO:0008654">
    <property type="term" value="P:phospholipid biosynthetic process"/>
    <property type="evidence" value="ECO:0007669"/>
    <property type="project" value="UniProtKB-KW"/>
</dbReference>
<evidence type="ECO:0000256" key="15">
    <source>
        <dbReference type="PIRSR" id="PIRSR600829-1"/>
    </source>
</evidence>
<keyword evidence="5" id="KW-0808">Transferase</keyword>
<keyword evidence="4" id="KW-0444">Lipid biosynthesis</keyword>
<keyword evidence="6 19" id="KW-0812">Transmembrane</keyword>
<dbReference type="GO" id="GO:0016301">
    <property type="term" value="F:kinase activity"/>
    <property type="evidence" value="ECO:0007669"/>
    <property type="project" value="UniProtKB-KW"/>
</dbReference>
<keyword evidence="7 17" id="KW-0547">Nucleotide-binding</keyword>
<dbReference type="GO" id="GO:0005886">
    <property type="term" value="C:plasma membrane"/>
    <property type="evidence" value="ECO:0007669"/>
    <property type="project" value="UniProtKB-SubCell"/>
</dbReference>
<feature type="binding site" evidence="16">
    <location>
        <position position="39"/>
    </location>
    <ligand>
        <name>substrate</name>
    </ligand>
</feature>
<protein>
    <submittedName>
        <fullName evidence="20">Diacylglycerol kinase family protein</fullName>
    </submittedName>
</protein>
<comment type="cofactor">
    <cofactor evidence="18">
        <name>Mg(2+)</name>
        <dbReference type="ChEBI" id="CHEBI:18420"/>
    </cofactor>
    <text evidence="18">Mn(2+), Zn(2+), Cd(2+) and Co(2+) support activity to lesser extents.</text>
</comment>
<evidence type="ECO:0000256" key="14">
    <source>
        <dbReference type="ARBA" id="ARBA00023264"/>
    </source>
</evidence>
<dbReference type="GO" id="GO:0005524">
    <property type="term" value="F:ATP binding"/>
    <property type="evidence" value="ECO:0007669"/>
    <property type="project" value="UniProtKB-KW"/>
</dbReference>
<evidence type="ECO:0000256" key="10">
    <source>
        <dbReference type="ARBA" id="ARBA00022989"/>
    </source>
</evidence>
<accession>A0A7X0SJ91</accession>
<dbReference type="InterPro" id="IPR036945">
    <property type="entry name" value="DAGK_sf"/>
</dbReference>
<feature type="binding site" evidence="18">
    <location>
        <position position="46"/>
    </location>
    <ligand>
        <name>a divalent metal cation</name>
        <dbReference type="ChEBI" id="CHEBI:60240"/>
    </ligand>
</feature>
<dbReference type="AlphaFoldDB" id="A0A7X0SJ91"/>
<evidence type="ECO:0000256" key="6">
    <source>
        <dbReference type="ARBA" id="ARBA00022692"/>
    </source>
</evidence>
<comment type="subcellular location">
    <subcellularLocation>
        <location evidence="1">Cell membrane</location>
        <topology evidence="1">Multi-pass membrane protein</topology>
    </subcellularLocation>
</comment>
<dbReference type="PANTHER" id="PTHR34299:SF1">
    <property type="entry name" value="DIACYLGLYCEROL KINASE"/>
    <property type="match status" value="1"/>
</dbReference>
<evidence type="ECO:0000256" key="11">
    <source>
        <dbReference type="ARBA" id="ARBA00023098"/>
    </source>
</evidence>
<evidence type="ECO:0000256" key="12">
    <source>
        <dbReference type="ARBA" id="ARBA00023136"/>
    </source>
</evidence>
<evidence type="ECO:0000256" key="16">
    <source>
        <dbReference type="PIRSR" id="PIRSR600829-2"/>
    </source>
</evidence>
<dbReference type="EMBL" id="JACJVO010000002">
    <property type="protein sequence ID" value="MBB6729705.1"/>
    <property type="molecule type" value="Genomic_DNA"/>
</dbReference>
<evidence type="ECO:0000256" key="8">
    <source>
        <dbReference type="ARBA" id="ARBA00022777"/>
    </source>
</evidence>
<evidence type="ECO:0000256" key="19">
    <source>
        <dbReference type="SAM" id="Phobius"/>
    </source>
</evidence>
<evidence type="ECO:0000256" key="9">
    <source>
        <dbReference type="ARBA" id="ARBA00022840"/>
    </source>
</evidence>
<dbReference type="Pfam" id="PF01219">
    <property type="entry name" value="DAGK_prokar"/>
    <property type="match status" value="1"/>
</dbReference>
<organism evidence="20 21">
    <name type="scientific">Cohnella zeiphila</name>
    <dbReference type="NCBI Taxonomy" id="2761120"/>
    <lineage>
        <taxon>Bacteria</taxon>
        <taxon>Bacillati</taxon>
        <taxon>Bacillota</taxon>
        <taxon>Bacilli</taxon>
        <taxon>Bacillales</taxon>
        <taxon>Paenibacillaceae</taxon>
        <taxon>Cohnella</taxon>
    </lineage>
</organism>
<proteinExistence type="inferred from homology"/>
<keyword evidence="8 20" id="KW-0418">Kinase</keyword>
<dbReference type="GO" id="GO:0046872">
    <property type="term" value="F:metal ion binding"/>
    <property type="evidence" value="ECO:0007669"/>
    <property type="project" value="UniProtKB-KW"/>
</dbReference>
<keyword evidence="18" id="KW-0479">Metal-binding</keyword>
<dbReference type="InterPro" id="IPR033717">
    <property type="entry name" value="UDPK"/>
</dbReference>
<dbReference type="InterPro" id="IPR000829">
    <property type="entry name" value="DAGK"/>
</dbReference>
<feature type="active site" description="Proton acceptor" evidence="15">
    <location>
        <position position="39"/>
    </location>
</feature>
<dbReference type="Gene3D" id="1.10.287.3610">
    <property type="match status" value="1"/>
</dbReference>
<keyword evidence="3" id="KW-1003">Cell membrane</keyword>
<keyword evidence="11" id="KW-0443">Lipid metabolism</keyword>
<name>A0A7X0SJ91_9BACL</name>
<dbReference type="PANTHER" id="PTHR34299">
    <property type="entry name" value="DIACYLGLYCEROL KINASE"/>
    <property type="match status" value="1"/>
</dbReference>
<feature type="binding site" evidence="17">
    <location>
        <position position="46"/>
    </location>
    <ligand>
        <name>ATP</name>
        <dbReference type="ChEBI" id="CHEBI:30616"/>
    </ligand>
</feature>
<dbReference type="Proteomes" id="UP000564644">
    <property type="component" value="Unassembled WGS sequence"/>
</dbReference>
<keyword evidence="10 19" id="KW-1133">Transmembrane helix</keyword>
<keyword evidence="12 19" id="KW-0472">Membrane</keyword>
<evidence type="ECO:0000313" key="21">
    <source>
        <dbReference type="Proteomes" id="UP000564644"/>
    </source>
</evidence>
<sequence>MKFHLLASAIVAIAGAVLRVDAGEWLWLLSAIAAVWVTELLNTGVERAVDLASPDDHELAKIAKDAAAGAVLVASLYAAAVGVIVLGPPLWRAFFGS</sequence>
<keyword evidence="18" id="KW-0460">Magnesium</keyword>
<keyword evidence="13" id="KW-0594">Phospholipid biosynthesis</keyword>
<evidence type="ECO:0000256" key="17">
    <source>
        <dbReference type="PIRSR" id="PIRSR600829-3"/>
    </source>
</evidence>
<evidence type="ECO:0000256" key="13">
    <source>
        <dbReference type="ARBA" id="ARBA00023209"/>
    </source>
</evidence>
<gene>
    <name evidence="20" type="ORF">H7C18_02195</name>
</gene>
<dbReference type="CDD" id="cd14265">
    <property type="entry name" value="UDPK_IM_like"/>
    <property type="match status" value="1"/>
</dbReference>
<evidence type="ECO:0000256" key="18">
    <source>
        <dbReference type="PIRSR" id="PIRSR600829-4"/>
    </source>
</evidence>
<reference evidence="20 21" key="1">
    <citation type="submission" date="2020-08" db="EMBL/GenBank/DDBJ databases">
        <title>Cohnella phylogeny.</title>
        <authorList>
            <person name="Dunlap C."/>
        </authorList>
    </citation>
    <scope>NUCLEOTIDE SEQUENCE [LARGE SCALE GENOMIC DNA]</scope>
    <source>
        <strain evidence="20 21">CBP 2801</strain>
    </source>
</reference>
<comment type="similarity">
    <text evidence="2">Belongs to the bacterial diacylglycerol kinase family.</text>
</comment>